<gene>
    <name evidence="1" type="ORF">DFJ67_0534</name>
</gene>
<protein>
    <submittedName>
        <fullName evidence="1">Uncharacterized protein</fullName>
    </submittedName>
</protein>
<proteinExistence type="predicted"/>
<keyword evidence="2" id="KW-1185">Reference proteome</keyword>
<name>A0A3D9ZBC1_9ACTN</name>
<reference evidence="1 2" key="1">
    <citation type="submission" date="2018-08" db="EMBL/GenBank/DDBJ databases">
        <title>Sequencing the genomes of 1000 actinobacteria strains.</title>
        <authorList>
            <person name="Klenk H.-P."/>
        </authorList>
    </citation>
    <scope>NUCLEOTIDE SEQUENCE [LARGE SCALE GENOMIC DNA]</scope>
    <source>
        <strain evidence="1 2">DSM 44099</strain>
    </source>
</reference>
<accession>A0A3D9ZBC1</accession>
<dbReference type="Proteomes" id="UP000256913">
    <property type="component" value="Unassembled WGS sequence"/>
</dbReference>
<dbReference type="AlphaFoldDB" id="A0A3D9ZBC1"/>
<evidence type="ECO:0000313" key="2">
    <source>
        <dbReference type="Proteomes" id="UP000256913"/>
    </source>
</evidence>
<evidence type="ECO:0000313" key="1">
    <source>
        <dbReference type="EMBL" id="REF94595.1"/>
    </source>
</evidence>
<comment type="caution">
    <text evidence="1">The sequence shown here is derived from an EMBL/GenBank/DDBJ whole genome shotgun (WGS) entry which is preliminary data.</text>
</comment>
<organism evidence="1 2">
    <name type="scientific">Asanoa ferruginea</name>
    <dbReference type="NCBI Taxonomy" id="53367"/>
    <lineage>
        <taxon>Bacteria</taxon>
        <taxon>Bacillati</taxon>
        <taxon>Actinomycetota</taxon>
        <taxon>Actinomycetes</taxon>
        <taxon>Micromonosporales</taxon>
        <taxon>Micromonosporaceae</taxon>
        <taxon>Asanoa</taxon>
    </lineage>
</organism>
<dbReference type="EMBL" id="QUMQ01000001">
    <property type="protein sequence ID" value="REF94595.1"/>
    <property type="molecule type" value="Genomic_DNA"/>
</dbReference>
<sequence>MKRRPALITIAAVMLAGALVITYFATRAARADVKIEVKVGINVCRGSECATVPLPASQVVAEWEDGNRLSAKTGSDGTATFAVRTANPGTITATSPLLSGTLTSPIAISPGVRLVTIELVDPQSVRLVPQ</sequence>